<proteinExistence type="predicted"/>
<reference evidence="1 2" key="1">
    <citation type="submission" date="2018-12" db="EMBL/GenBank/DDBJ databases">
        <title>Complete genome sequence of Flaviflexus sp. H23T48.</title>
        <authorList>
            <person name="Bae J.-W."/>
            <person name="Lee J.-Y."/>
        </authorList>
    </citation>
    <scope>NUCLEOTIDE SEQUENCE [LARGE SCALE GENOMIC DNA]</scope>
    <source>
        <strain evidence="1 2">H23T48</strain>
    </source>
</reference>
<evidence type="ECO:0000313" key="2">
    <source>
        <dbReference type="Proteomes" id="UP000280344"/>
    </source>
</evidence>
<protein>
    <submittedName>
        <fullName evidence="1">DUF4192 family protein</fullName>
    </submittedName>
</protein>
<organism evidence="1 2">
    <name type="scientific">Flaviflexus ciconiae</name>
    <dbReference type="NCBI Taxonomy" id="2496867"/>
    <lineage>
        <taxon>Bacteria</taxon>
        <taxon>Bacillati</taxon>
        <taxon>Actinomycetota</taxon>
        <taxon>Actinomycetes</taxon>
        <taxon>Actinomycetales</taxon>
        <taxon>Actinomycetaceae</taxon>
        <taxon>Flaviflexus</taxon>
    </lineage>
</organism>
<dbReference type="KEGG" id="flh:EJ997_02440"/>
<evidence type="ECO:0000313" key="1">
    <source>
        <dbReference type="EMBL" id="AZQ76367.1"/>
    </source>
</evidence>
<keyword evidence="2" id="KW-1185">Reference proteome</keyword>
<dbReference type="AlphaFoldDB" id="A0A3Q9G3A2"/>
<dbReference type="OrthoDB" id="3267090at2"/>
<gene>
    <name evidence="1" type="ORF">EJ997_02440</name>
</gene>
<dbReference type="RefSeq" id="WP_126703175.1">
    <property type="nucleotide sequence ID" value="NZ_CP034593.1"/>
</dbReference>
<dbReference type="EMBL" id="CP034593">
    <property type="protein sequence ID" value="AZQ76367.1"/>
    <property type="molecule type" value="Genomic_DNA"/>
</dbReference>
<sequence>MRATQPGVIPLAHLSYAAVEAMDYETSGKLALIRTNDQLVAEVRILDMEYWKEVEAPEPAESAIALIFPDTHDLSDPELLKITRALHKLKGEGGFSWDVIISHGGVRFRIYSNHGWLDEPESDAMTNDRLDTLIEAFDGPRPEGSGPMFSLDDAEEADDQWRLALQEELEGTPPTATPATGSLQMGSIRDTIIVWAVGKPGADNIEVGQAFVPPSYPPDRTRIDAALTLLAKRVGEPDGVHALACAAYLAWWCGYSRLATHLYFRAKSTRVKSRLADLVWTALQQGIVPPWWKSEDEEEDRPPRE</sequence>
<accession>A0A3Q9G3A2</accession>
<name>A0A3Q9G3A2_9ACTO</name>
<dbReference type="Proteomes" id="UP000280344">
    <property type="component" value="Chromosome"/>
</dbReference>